<evidence type="ECO:0000313" key="2">
    <source>
        <dbReference type="EMBL" id="KAF2085977.1"/>
    </source>
</evidence>
<feature type="region of interest" description="Disordered" evidence="1">
    <location>
        <begin position="205"/>
        <end position="259"/>
    </location>
</feature>
<evidence type="ECO:0000256" key="1">
    <source>
        <dbReference type="SAM" id="MobiDB-lite"/>
    </source>
</evidence>
<accession>A0A9P4HSZ6</accession>
<dbReference type="AlphaFoldDB" id="A0A9P4HSZ6"/>
<dbReference type="EMBL" id="ML978727">
    <property type="protein sequence ID" value="KAF2085977.1"/>
    <property type="molecule type" value="Genomic_DNA"/>
</dbReference>
<name>A0A9P4HSZ6_9PEZI</name>
<comment type="caution">
    <text evidence="2">The sequence shown here is derived from an EMBL/GenBank/DDBJ whole genome shotgun (WGS) entry which is preliminary data.</text>
</comment>
<keyword evidence="3" id="KW-1185">Reference proteome</keyword>
<gene>
    <name evidence="2" type="ORF">K490DRAFT_58307</name>
</gene>
<dbReference type="Proteomes" id="UP000799776">
    <property type="component" value="Unassembled WGS sequence"/>
</dbReference>
<reference evidence="2" key="1">
    <citation type="journal article" date="2020" name="Stud. Mycol.">
        <title>101 Dothideomycetes genomes: a test case for predicting lifestyles and emergence of pathogens.</title>
        <authorList>
            <person name="Haridas S."/>
            <person name="Albert R."/>
            <person name="Binder M."/>
            <person name="Bloem J."/>
            <person name="Labutti K."/>
            <person name="Salamov A."/>
            <person name="Andreopoulos B."/>
            <person name="Baker S."/>
            <person name="Barry K."/>
            <person name="Bills G."/>
            <person name="Bluhm B."/>
            <person name="Cannon C."/>
            <person name="Castanera R."/>
            <person name="Culley D."/>
            <person name="Daum C."/>
            <person name="Ezra D."/>
            <person name="Gonzalez J."/>
            <person name="Henrissat B."/>
            <person name="Kuo A."/>
            <person name="Liang C."/>
            <person name="Lipzen A."/>
            <person name="Lutzoni F."/>
            <person name="Magnuson J."/>
            <person name="Mondo S."/>
            <person name="Nolan M."/>
            <person name="Ohm R."/>
            <person name="Pangilinan J."/>
            <person name="Park H.-J."/>
            <person name="Ramirez L."/>
            <person name="Alfaro M."/>
            <person name="Sun H."/>
            <person name="Tritt A."/>
            <person name="Yoshinaga Y."/>
            <person name="Zwiers L.-H."/>
            <person name="Turgeon B."/>
            <person name="Goodwin S."/>
            <person name="Spatafora J."/>
            <person name="Crous P."/>
            <person name="Grigoriev I."/>
        </authorList>
    </citation>
    <scope>NUCLEOTIDE SEQUENCE</scope>
    <source>
        <strain evidence="2">CBS 121410</strain>
    </source>
</reference>
<organism evidence="2 3">
    <name type="scientific">Saccharata proteae CBS 121410</name>
    <dbReference type="NCBI Taxonomy" id="1314787"/>
    <lineage>
        <taxon>Eukaryota</taxon>
        <taxon>Fungi</taxon>
        <taxon>Dikarya</taxon>
        <taxon>Ascomycota</taxon>
        <taxon>Pezizomycotina</taxon>
        <taxon>Dothideomycetes</taxon>
        <taxon>Dothideomycetes incertae sedis</taxon>
        <taxon>Botryosphaeriales</taxon>
        <taxon>Saccharataceae</taxon>
        <taxon>Saccharata</taxon>
    </lineage>
</organism>
<feature type="compositionally biased region" description="Low complexity" evidence="1">
    <location>
        <begin position="218"/>
        <end position="228"/>
    </location>
</feature>
<protein>
    <submittedName>
        <fullName evidence="2">Uncharacterized protein</fullName>
    </submittedName>
</protein>
<proteinExistence type="predicted"/>
<feature type="compositionally biased region" description="Acidic residues" evidence="1">
    <location>
        <begin position="242"/>
        <end position="251"/>
    </location>
</feature>
<evidence type="ECO:0000313" key="3">
    <source>
        <dbReference type="Proteomes" id="UP000799776"/>
    </source>
</evidence>
<sequence>MTDPEHPVVDEPFALTTSEATSTLSDSDMQRHMLGRASCKTLEREIMSGFENSMLIKTPAAYCKYLYPRRTIEIVFNEAFFGTWQDNVRSLSCEGQIVCTDNEKGTATQLFEHCTQFAEQDYVSALGWCHAALLRKLRSKVRDAMKKKFGDEWLTVVLEMQVTRRGCEVDSRQVKLRVRGYLDKEDALHVRKGCGVMRSVQKVDSETAGLPSIPPGRSSVSSLMSLASGPDLTRRSSVSVAETEESPEEDSAMSTNPPIGCQSCENLKREILTYLRVLHPDKHFSFVHNVAFDTSHGVSKENPRARTERRSTCEMIIMFHPNSQDPSCGISFWSAEHDIIEKDYTAVPYLAQAALLRELREKLTAQLENVHGGGWRAEVAARLVQAVSLSDAKASGAKVSGKEQKIKKYQVDDDKAHAGRSAIATKDIFEFRIEDLEDVNDLVNHILQDAKGLAQTVRALNDDLIVKAMGVRARTIGRVDSLKVKEDLKKLQAYMMHHQRDLESVSMNLQDMLDGEQGRDHKIPVEGSTAVQILKVVKVKVGQLNEAKAMMEKIRERSHKLVLVIFDMTIDGSLYHSLGLNGDMISHDHKLGFLESHLRRTIAENMED</sequence>